<sequence length="89" mass="9607">MPRPSATGLVPRRFSPEESQTKTGGDAQTEERRDRGRPAAAEPRGCMRPPRALSVNCGAIPRRRSALGQATTRSIAPSAFAPAYFNLQV</sequence>
<dbReference type="EMBL" id="JABSTQ010011195">
    <property type="protein sequence ID" value="KAG0414177.1"/>
    <property type="molecule type" value="Genomic_DNA"/>
</dbReference>
<organism evidence="1 2">
    <name type="scientific">Ixodes persulcatus</name>
    <name type="common">Taiga tick</name>
    <dbReference type="NCBI Taxonomy" id="34615"/>
    <lineage>
        <taxon>Eukaryota</taxon>
        <taxon>Metazoa</taxon>
        <taxon>Ecdysozoa</taxon>
        <taxon>Arthropoda</taxon>
        <taxon>Chelicerata</taxon>
        <taxon>Arachnida</taxon>
        <taxon>Acari</taxon>
        <taxon>Parasitiformes</taxon>
        <taxon>Ixodida</taxon>
        <taxon>Ixodoidea</taxon>
        <taxon>Ixodidae</taxon>
        <taxon>Ixodinae</taxon>
        <taxon>Ixodes</taxon>
    </lineage>
</organism>
<comment type="caution">
    <text evidence="1">The sequence shown here is derived from an EMBL/GenBank/DDBJ whole genome shotgun (WGS) entry which is preliminary data.</text>
</comment>
<dbReference type="Proteomes" id="UP000805193">
    <property type="component" value="Unassembled WGS sequence"/>
</dbReference>
<evidence type="ECO:0000313" key="2">
    <source>
        <dbReference type="Proteomes" id="UP000805193"/>
    </source>
</evidence>
<proteinExistence type="predicted"/>
<name>A0AC60P4F6_IXOPE</name>
<accession>A0AC60P4F6</accession>
<protein>
    <submittedName>
        <fullName evidence="1">Uncharacterized protein</fullName>
    </submittedName>
</protein>
<reference evidence="1 2" key="1">
    <citation type="journal article" date="2020" name="Cell">
        <title>Large-Scale Comparative Analyses of Tick Genomes Elucidate Their Genetic Diversity and Vector Capacities.</title>
        <authorList>
            <consortium name="Tick Genome and Microbiome Consortium (TIGMIC)"/>
            <person name="Jia N."/>
            <person name="Wang J."/>
            <person name="Shi W."/>
            <person name="Du L."/>
            <person name="Sun Y."/>
            <person name="Zhan W."/>
            <person name="Jiang J.F."/>
            <person name="Wang Q."/>
            <person name="Zhang B."/>
            <person name="Ji P."/>
            <person name="Bell-Sakyi L."/>
            <person name="Cui X.M."/>
            <person name="Yuan T.T."/>
            <person name="Jiang B.G."/>
            <person name="Yang W.F."/>
            <person name="Lam T.T."/>
            <person name="Chang Q.C."/>
            <person name="Ding S.J."/>
            <person name="Wang X.J."/>
            <person name="Zhu J.G."/>
            <person name="Ruan X.D."/>
            <person name="Zhao L."/>
            <person name="Wei J.T."/>
            <person name="Ye R.Z."/>
            <person name="Que T.C."/>
            <person name="Du C.H."/>
            <person name="Zhou Y.H."/>
            <person name="Cheng J.X."/>
            <person name="Dai P.F."/>
            <person name="Guo W.B."/>
            <person name="Han X.H."/>
            <person name="Huang E.J."/>
            <person name="Li L.F."/>
            <person name="Wei W."/>
            <person name="Gao Y.C."/>
            <person name="Liu J.Z."/>
            <person name="Shao H.Z."/>
            <person name="Wang X."/>
            <person name="Wang C.C."/>
            <person name="Yang T.C."/>
            <person name="Huo Q.B."/>
            <person name="Li W."/>
            <person name="Chen H.Y."/>
            <person name="Chen S.E."/>
            <person name="Zhou L.G."/>
            <person name="Ni X.B."/>
            <person name="Tian J.H."/>
            <person name="Sheng Y."/>
            <person name="Liu T."/>
            <person name="Pan Y.S."/>
            <person name="Xia L.Y."/>
            <person name="Li J."/>
            <person name="Zhao F."/>
            <person name="Cao W.C."/>
        </authorList>
    </citation>
    <scope>NUCLEOTIDE SEQUENCE [LARGE SCALE GENOMIC DNA]</scope>
    <source>
        <strain evidence="1">Iper-2018</strain>
    </source>
</reference>
<gene>
    <name evidence="1" type="ORF">HPB47_008677</name>
</gene>
<evidence type="ECO:0000313" key="1">
    <source>
        <dbReference type="EMBL" id="KAG0414177.1"/>
    </source>
</evidence>
<keyword evidence="2" id="KW-1185">Reference proteome</keyword>